<dbReference type="PANTHER" id="PTHR16076:SF8">
    <property type="entry name" value="CYTOSKELETON-ASSOCIATED PROTEIN 2"/>
    <property type="match status" value="1"/>
</dbReference>
<dbReference type="PANTHER" id="PTHR16076">
    <property type="entry name" value="CYTOSKELETON ASSOCIATED PROTEIN 2-RELATED"/>
    <property type="match status" value="1"/>
</dbReference>
<dbReference type="Proteomes" id="UP000504617">
    <property type="component" value="Unplaced"/>
</dbReference>
<dbReference type="GeneID" id="106549045"/>
<dbReference type="RefSeq" id="XP_013922049.1">
    <property type="nucleotide sequence ID" value="XM_014066574.1"/>
</dbReference>
<organism evidence="9 10">
    <name type="scientific">Thamnophis sirtalis</name>
    <dbReference type="NCBI Taxonomy" id="35019"/>
    <lineage>
        <taxon>Eukaryota</taxon>
        <taxon>Metazoa</taxon>
        <taxon>Chordata</taxon>
        <taxon>Craniata</taxon>
        <taxon>Vertebrata</taxon>
        <taxon>Euteleostomi</taxon>
        <taxon>Lepidosauria</taxon>
        <taxon>Squamata</taxon>
        <taxon>Bifurcata</taxon>
        <taxon>Unidentata</taxon>
        <taxon>Episquamata</taxon>
        <taxon>Toxicofera</taxon>
        <taxon>Serpentes</taxon>
        <taxon>Colubroidea</taxon>
        <taxon>Colubridae</taxon>
        <taxon>Natricinae</taxon>
        <taxon>Thamnophis</taxon>
    </lineage>
</organism>
<protein>
    <submittedName>
        <fullName evidence="10">Cytoskeleton-associated protein 2</fullName>
    </submittedName>
</protein>
<keyword evidence="4" id="KW-0597">Phosphoprotein</keyword>
<evidence type="ECO:0000256" key="6">
    <source>
        <dbReference type="SAM" id="Coils"/>
    </source>
</evidence>
<evidence type="ECO:0000256" key="4">
    <source>
        <dbReference type="ARBA" id="ARBA00022553"/>
    </source>
</evidence>
<keyword evidence="3" id="KW-0963">Cytoplasm</keyword>
<dbReference type="OrthoDB" id="9945093at2759"/>
<keyword evidence="9" id="KW-1185">Reference proteome</keyword>
<dbReference type="GO" id="GO:0007026">
    <property type="term" value="P:negative regulation of microtubule depolymerization"/>
    <property type="evidence" value="ECO:0007669"/>
    <property type="project" value="TreeGrafter"/>
</dbReference>
<gene>
    <name evidence="10" type="primary">CKAP2</name>
</gene>
<keyword evidence="5" id="KW-0206">Cytoskeleton</keyword>
<evidence type="ECO:0000256" key="5">
    <source>
        <dbReference type="ARBA" id="ARBA00023212"/>
    </source>
</evidence>
<evidence type="ECO:0000256" key="3">
    <source>
        <dbReference type="ARBA" id="ARBA00022490"/>
    </source>
</evidence>
<dbReference type="InterPro" id="IPR026165">
    <property type="entry name" value="CKAP2_fam"/>
</dbReference>
<feature type="region of interest" description="Disordered" evidence="7">
    <location>
        <begin position="241"/>
        <end position="260"/>
    </location>
</feature>
<accession>A0A6I9YDC1</accession>
<evidence type="ECO:0000259" key="8">
    <source>
        <dbReference type="Pfam" id="PF15297"/>
    </source>
</evidence>
<reference evidence="10" key="1">
    <citation type="submission" date="2025-08" db="UniProtKB">
        <authorList>
            <consortium name="RefSeq"/>
        </authorList>
    </citation>
    <scope>IDENTIFICATION</scope>
    <source>
        <tissue evidence="10">Skeletal muscle</tissue>
    </source>
</reference>
<dbReference type="AlphaFoldDB" id="A0A6I9YDC1"/>
<dbReference type="Pfam" id="PF15297">
    <property type="entry name" value="CKAP2_C"/>
    <property type="match status" value="1"/>
</dbReference>
<feature type="domain" description="Cytoskeleton-associated protein 2 C-terminal" evidence="8">
    <location>
        <begin position="267"/>
        <end position="619"/>
    </location>
</feature>
<name>A0A6I9YDC1_9SAUR</name>
<evidence type="ECO:0000256" key="7">
    <source>
        <dbReference type="SAM" id="MobiDB-lite"/>
    </source>
</evidence>
<keyword evidence="6" id="KW-0175">Coiled coil</keyword>
<feature type="coiled-coil region" evidence="6">
    <location>
        <begin position="495"/>
        <end position="522"/>
    </location>
</feature>
<comment type="subcellular location">
    <subcellularLocation>
        <location evidence="1">Cytoplasm</location>
        <location evidence="1">Cytoskeleton</location>
    </subcellularLocation>
</comment>
<proteinExistence type="inferred from homology"/>
<dbReference type="KEGG" id="tsr:106549045"/>
<sequence>MHFSKEPHRLLSAGKIQESSKTEFLSTAKMEDKENASISPRIWNEGDSILENTFVSPKNLDSHVLKQIKTDTNSNSPNKTTLADTESVAVKSKVVSFTQTFLQKANGKKQIKADVSDSVPCISDKRILGSYRGKIVSSKVNSFRKVPANEPRNFPALPKSSVKSATNNTTIRDAKVTGNACAPKVLNSTPFQTSTVRVSVYHPKTILNQEKQSISGGPENTGTTQKNCFSNRKSLLKTVPINANDPVPRTKKLASSKTVSGSLKVPLPEAMSASKSKAQSSLDMRRVQLAEWQASKGIKKAHNTIPAKSQPKTTSQQTIKEPAECFWASLAEEDEQNLLSDKINKTLAECLNLIEKGFVGETVYSILENLIVKIPEAKKFAKYWVCQMRLEQFRSTEKVITIYENAILAGAQPKDELRHTFADVIKARLDLPKTDEYIFSECVKEENTENPVGPAEKEIEEAFKEVGLNNEVEHSNEAFQESTEICSKIKEECCKEKKNKSKEQMQKDLKNEETATNAENDRILEIKTPENEKSSYLIKYNLSTTSHLESTKKRLQCGDSTIKNLKFLTPVRRSCRIQEKGNRLPSMLKEHSPCVSSLEQLGEFGDEGTGFIYRPNNALQTVNTATISQQEQNRE</sequence>
<evidence type="ECO:0000313" key="10">
    <source>
        <dbReference type="RefSeq" id="XP_013922049.1"/>
    </source>
</evidence>
<dbReference type="GO" id="GO:0015630">
    <property type="term" value="C:microtubule cytoskeleton"/>
    <property type="evidence" value="ECO:0007669"/>
    <property type="project" value="TreeGrafter"/>
</dbReference>
<dbReference type="InterPro" id="IPR029197">
    <property type="entry name" value="CKAP2_C"/>
</dbReference>
<evidence type="ECO:0000313" key="9">
    <source>
        <dbReference type="Proteomes" id="UP000504617"/>
    </source>
</evidence>
<evidence type="ECO:0000256" key="2">
    <source>
        <dbReference type="ARBA" id="ARBA00009468"/>
    </source>
</evidence>
<dbReference type="CTD" id="26586"/>
<comment type="similarity">
    <text evidence="2">Belongs to the CKAP2 family.</text>
</comment>
<evidence type="ECO:0000256" key="1">
    <source>
        <dbReference type="ARBA" id="ARBA00004245"/>
    </source>
</evidence>